<dbReference type="Proteomes" id="UP000323506">
    <property type="component" value="Chromosome A09"/>
</dbReference>
<dbReference type="AlphaFoldDB" id="A0A5D2F6T7"/>
<keyword evidence="2" id="KW-1185">Reference proteome</keyword>
<dbReference type="EMBL" id="CM017696">
    <property type="protein sequence ID" value="TYH01827.1"/>
    <property type="molecule type" value="Genomic_DNA"/>
</dbReference>
<protein>
    <recommendedName>
        <fullName evidence="3">Endonuclease/exonuclease/phosphatase domain-containing protein</fullName>
    </recommendedName>
</protein>
<dbReference type="Gene3D" id="3.60.10.10">
    <property type="entry name" value="Endonuclease/exonuclease/phosphatase"/>
    <property type="match status" value="1"/>
</dbReference>
<proteinExistence type="predicted"/>
<dbReference type="InterPro" id="IPR036691">
    <property type="entry name" value="Endo/exonu/phosph_ase_sf"/>
</dbReference>
<dbReference type="PANTHER" id="PTHR33710">
    <property type="entry name" value="BNAC02G09200D PROTEIN"/>
    <property type="match status" value="1"/>
</dbReference>
<evidence type="ECO:0008006" key="3">
    <source>
        <dbReference type="Google" id="ProtNLM"/>
    </source>
</evidence>
<organism evidence="1 2">
    <name type="scientific">Gossypium darwinii</name>
    <name type="common">Darwin's cotton</name>
    <name type="synonym">Gossypium barbadense var. darwinii</name>
    <dbReference type="NCBI Taxonomy" id="34276"/>
    <lineage>
        <taxon>Eukaryota</taxon>
        <taxon>Viridiplantae</taxon>
        <taxon>Streptophyta</taxon>
        <taxon>Embryophyta</taxon>
        <taxon>Tracheophyta</taxon>
        <taxon>Spermatophyta</taxon>
        <taxon>Magnoliopsida</taxon>
        <taxon>eudicotyledons</taxon>
        <taxon>Gunneridae</taxon>
        <taxon>Pentapetalae</taxon>
        <taxon>rosids</taxon>
        <taxon>malvids</taxon>
        <taxon>Malvales</taxon>
        <taxon>Malvaceae</taxon>
        <taxon>Malvoideae</taxon>
        <taxon>Gossypium</taxon>
    </lineage>
</organism>
<sequence length="195" mass="22699">MTSNELQILHETKLENVSGDLARSIWGDDNFNFQFTAAVGRSGGLITIWDKSSFLMKKYYCSNRLIVVEGNWCFEGWEGVLINEKILEIKEWFTNFWIVGGDFNAIRNKSERSNCVGLLRGSKDFLSFMEKCKLVDLPFLGRKFTWYGPENKKSRLDRFLVDEVWYEQFENIQQLGLNRSVSGHCPILLLHGYMD</sequence>
<name>A0A5D2F6T7_GOSDA</name>
<evidence type="ECO:0000313" key="1">
    <source>
        <dbReference type="EMBL" id="TYH01827.1"/>
    </source>
</evidence>
<accession>A0A5D2F6T7</accession>
<gene>
    <name evidence="1" type="ORF">ES288_A09G090600v1</name>
</gene>
<dbReference type="PANTHER" id="PTHR33710:SF64">
    <property type="entry name" value="ENDONUCLEASE_EXONUCLEASE_PHOSPHATASE DOMAIN-CONTAINING PROTEIN"/>
    <property type="match status" value="1"/>
</dbReference>
<dbReference type="SUPFAM" id="SSF56219">
    <property type="entry name" value="DNase I-like"/>
    <property type="match status" value="1"/>
</dbReference>
<evidence type="ECO:0000313" key="2">
    <source>
        <dbReference type="Proteomes" id="UP000323506"/>
    </source>
</evidence>
<reference evidence="1 2" key="1">
    <citation type="submission" date="2019-06" db="EMBL/GenBank/DDBJ databases">
        <title>WGS assembly of Gossypium darwinii.</title>
        <authorList>
            <person name="Chen Z.J."/>
            <person name="Sreedasyam A."/>
            <person name="Ando A."/>
            <person name="Song Q."/>
            <person name="De L."/>
            <person name="Hulse-Kemp A."/>
            <person name="Ding M."/>
            <person name="Ye W."/>
            <person name="Kirkbride R."/>
            <person name="Jenkins J."/>
            <person name="Plott C."/>
            <person name="Lovell J."/>
            <person name="Lin Y.-M."/>
            <person name="Vaughn R."/>
            <person name="Liu B."/>
            <person name="Li W."/>
            <person name="Simpson S."/>
            <person name="Scheffler B."/>
            <person name="Saski C."/>
            <person name="Grover C."/>
            <person name="Hu G."/>
            <person name="Conover J."/>
            <person name="Carlson J."/>
            <person name="Shu S."/>
            <person name="Boston L."/>
            <person name="Williams M."/>
            <person name="Peterson D."/>
            <person name="Mcgee K."/>
            <person name="Jones D."/>
            <person name="Wendel J."/>
            <person name="Stelly D."/>
            <person name="Grimwood J."/>
            <person name="Schmutz J."/>
        </authorList>
    </citation>
    <scope>NUCLEOTIDE SEQUENCE [LARGE SCALE GENOMIC DNA]</scope>
    <source>
        <strain evidence="1">1808015.09</strain>
    </source>
</reference>